<feature type="domain" description="Type I restriction modification DNA specificity" evidence="4">
    <location>
        <begin position="68"/>
        <end position="157"/>
    </location>
</feature>
<evidence type="ECO:0000313" key="6">
    <source>
        <dbReference type="Proteomes" id="UP000030661"/>
    </source>
</evidence>
<reference evidence="5" key="1">
    <citation type="journal article" date="2015" name="PeerJ">
        <title>First genomic representation of candidate bacterial phylum KSB3 points to enhanced environmental sensing as a trigger of wastewater bulking.</title>
        <authorList>
            <person name="Sekiguchi Y."/>
            <person name="Ohashi A."/>
            <person name="Parks D.H."/>
            <person name="Yamauchi T."/>
            <person name="Tyson G.W."/>
            <person name="Hugenholtz P."/>
        </authorList>
    </citation>
    <scope>NUCLEOTIDE SEQUENCE [LARGE SCALE GENOMIC DNA]</scope>
</reference>
<accession>A0A0S6W5I6</accession>
<sequence length="390" mass="43984">MSHNVLLANYIEEIRTRLRNQQRTVYSVTNTKGFVPSLDVFDKQVFSTDISNYKLVAQNDLAYNPSRINVGSVAICPDPQGGAVSPMYVIVRCKNGLLPAYLLHFLKSDVGLAEINLRTEGAVRFQLKFKDLQRIPIYLPSKEEQTRIVRLLDEADALRRLRARADTRMAAFIPALFHEMFGDPVLNEKGWPLVLVSSFVHGFEAGKSILTEGIENPKSQYRVLKVSAVTWKNYQPEESKPVPPDYNPLIHHIVRKGDLLFSRANTTQLVGATAFVFETPPNILLPDKLWRFVWEEPLKIDPLFVWSLFLHPSIRYELGSRATGTSGSMKNISMQKVLSMKAILPPLALQHEFAARVQAARVIQAQQAASRARLEALFQSMLARAFAGEL</sequence>
<dbReference type="InterPro" id="IPR000055">
    <property type="entry name" value="Restrct_endonuc_typeI_TRD"/>
</dbReference>
<evidence type="ECO:0000256" key="1">
    <source>
        <dbReference type="ARBA" id="ARBA00010923"/>
    </source>
</evidence>
<evidence type="ECO:0000259" key="4">
    <source>
        <dbReference type="Pfam" id="PF01420"/>
    </source>
</evidence>
<dbReference type="Proteomes" id="UP000030661">
    <property type="component" value="Unassembled WGS sequence"/>
</dbReference>
<keyword evidence="2" id="KW-0680">Restriction system</keyword>
<keyword evidence="6" id="KW-1185">Reference proteome</keyword>
<dbReference type="CDD" id="cd16961">
    <property type="entry name" value="RMtype1_S_TRD-CR_like"/>
    <property type="match status" value="1"/>
</dbReference>
<gene>
    <name evidence="5" type="ORF">U27_01716</name>
</gene>
<comment type="similarity">
    <text evidence="1">Belongs to the type-I restriction system S methylase family.</text>
</comment>
<evidence type="ECO:0000256" key="3">
    <source>
        <dbReference type="ARBA" id="ARBA00023125"/>
    </source>
</evidence>
<evidence type="ECO:0000256" key="2">
    <source>
        <dbReference type="ARBA" id="ARBA00022747"/>
    </source>
</evidence>
<proteinExistence type="inferred from homology"/>
<dbReference type="Gene3D" id="3.90.220.20">
    <property type="entry name" value="DNA methylase specificity domains"/>
    <property type="match status" value="2"/>
</dbReference>
<dbReference type="GO" id="GO:0003677">
    <property type="term" value="F:DNA binding"/>
    <property type="evidence" value="ECO:0007669"/>
    <property type="project" value="UniProtKB-KW"/>
</dbReference>
<dbReference type="InterPro" id="IPR044946">
    <property type="entry name" value="Restrct_endonuc_typeI_TRD_sf"/>
</dbReference>
<organism evidence="5">
    <name type="scientific">Vecturithrix granuli</name>
    <dbReference type="NCBI Taxonomy" id="1499967"/>
    <lineage>
        <taxon>Bacteria</taxon>
        <taxon>Candidatus Moduliflexota</taxon>
        <taxon>Candidatus Vecturitrichia</taxon>
        <taxon>Candidatus Vecturitrichales</taxon>
        <taxon>Candidatus Vecturitrichaceae</taxon>
        <taxon>Candidatus Vecturithrix</taxon>
    </lineage>
</organism>
<name>A0A0S6W5I6_VECG1</name>
<dbReference type="STRING" id="1499967.U27_01716"/>
<dbReference type="PANTHER" id="PTHR30408:SF12">
    <property type="entry name" value="TYPE I RESTRICTION ENZYME MJAVIII SPECIFICITY SUBUNIT"/>
    <property type="match status" value="1"/>
</dbReference>
<dbReference type="Pfam" id="PF01420">
    <property type="entry name" value="Methylase_S"/>
    <property type="match status" value="1"/>
</dbReference>
<dbReference type="GO" id="GO:0009307">
    <property type="term" value="P:DNA restriction-modification system"/>
    <property type="evidence" value="ECO:0007669"/>
    <property type="project" value="UniProtKB-KW"/>
</dbReference>
<dbReference type="SUPFAM" id="SSF116734">
    <property type="entry name" value="DNA methylase specificity domain"/>
    <property type="match status" value="2"/>
</dbReference>
<dbReference type="EMBL" id="DF820463">
    <property type="protein sequence ID" value="GAK54885.1"/>
    <property type="molecule type" value="Genomic_DNA"/>
</dbReference>
<dbReference type="AlphaFoldDB" id="A0A0S6W5I6"/>
<keyword evidence="3" id="KW-0238">DNA-binding</keyword>
<protein>
    <submittedName>
        <fullName evidence="5">Putative restriction-modification system specificity determinant</fullName>
    </submittedName>
</protein>
<evidence type="ECO:0000313" key="5">
    <source>
        <dbReference type="EMBL" id="GAK54885.1"/>
    </source>
</evidence>
<dbReference type="HOGENOM" id="CLU_021095_10_1_0"/>
<dbReference type="PANTHER" id="PTHR30408">
    <property type="entry name" value="TYPE-1 RESTRICTION ENZYME ECOKI SPECIFICITY PROTEIN"/>
    <property type="match status" value="1"/>
</dbReference>
<dbReference type="eggNOG" id="COG0732">
    <property type="taxonomic scope" value="Bacteria"/>
</dbReference>
<dbReference type="InterPro" id="IPR052021">
    <property type="entry name" value="Type-I_RS_S_subunit"/>
</dbReference>